<dbReference type="InterPro" id="IPR027417">
    <property type="entry name" value="P-loop_NTPase"/>
</dbReference>
<keyword evidence="18" id="KW-1185">Reference proteome</keyword>
<evidence type="ECO:0000256" key="3">
    <source>
        <dbReference type="ARBA" id="ARBA00004806"/>
    </source>
</evidence>
<protein>
    <recommendedName>
        <fullName evidence="5 13">Adenylyl-sulfate kinase</fullName>
        <ecNumber evidence="5 13">2.7.1.25</ecNumber>
    </recommendedName>
    <alternativeName>
        <fullName evidence="11 13">APS kinase</fullName>
    </alternativeName>
    <alternativeName>
        <fullName evidence="12 13">ATP adenosine-5'-phosphosulfate 3'-phosphotransferase</fullName>
    </alternativeName>
    <alternativeName>
        <fullName evidence="10 13">Adenosine-5'-phosphosulfate kinase</fullName>
    </alternativeName>
</protein>
<dbReference type="HAMAP" id="MF_00065">
    <property type="entry name" value="Adenylyl_sulf_kinase"/>
    <property type="match status" value="1"/>
</dbReference>
<dbReference type="EC" id="2.7.1.25" evidence="5 13"/>
<accession>A0ABX2LIH3</accession>
<dbReference type="NCBIfam" id="NF003013">
    <property type="entry name" value="PRK03846.1"/>
    <property type="match status" value="1"/>
</dbReference>
<proteinExistence type="inferred from homology"/>
<sequence length="199" mass="22273">MSQSTNITWHDSEVTKSDRQQQNGHKSVVIWFTGLSGSGKSTVSVALEKALFQLGKHSYRLDGDNVRHGLNNNLGFSPEDRKENIRRIGEVSKLLVDAGTIAITAFISPYRADRDDVRAILEDGEFIEVYTACSVEACEQRDPKGLYKNARAGEIKEFTGISAPYEVPHQPEITIDTEHQSVEASVNTIIEYLKEKQYI</sequence>
<dbReference type="CDD" id="cd02027">
    <property type="entry name" value="APSK"/>
    <property type="match status" value="1"/>
</dbReference>
<evidence type="ECO:0000256" key="14">
    <source>
        <dbReference type="RuleBase" id="RU004347"/>
    </source>
</evidence>
<feature type="domain" description="APS kinase" evidence="16">
    <location>
        <begin position="26"/>
        <end position="176"/>
    </location>
</feature>
<gene>
    <name evidence="13 17" type="primary">cysC</name>
    <name evidence="17" type="ORF">HUN84_02245</name>
</gene>
<evidence type="ECO:0000256" key="15">
    <source>
        <dbReference type="SAM" id="MobiDB-lite"/>
    </source>
</evidence>
<evidence type="ECO:0000256" key="5">
    <source>
        <dbReference type="ARBA" id="ARBA00012121"/>
    </source>
</evidence>
<dbReference type="EMBL" id="JABVEG010000001">
    <property type="protein sequence ID" value="NUI81582.1"/>
    <property type="molecule type" value="Genomic_DNA"/>
</dbReference>
<feature type="region of interest" description="Disordered" evidence="15">
    <location>
        <begin position="1"/>
        <end position="21"/>
    </location>
</feature>
<keyword evidence="9 13" id="KW-0067">ATP-binding</keyword>
<keyword evidence="7 13" id="KW-0547">Nucleotide-binding</keyword>
<comment type="catalytic activity">
    <reaction evidence="1 13 14">
        <text>adenosine 5'-phosphosulfate + ATP = 3'-phosphoadenylyl sulfate + ADP + H(+)</text>
        <dbReference type="Rhea" id="RHEA:24152"/>
        <dbReference type="ChEBI" id="CHEBI:15378"/>
        <dbReference type="ChEBI" id="CHEBI:30616"/>
        <dbReference type="ChEBI" id="CHEBI:58243"/>
        <dbReference type="ChEBI" id="CHEBI:58339"/>
        <dbReference type="ChEBI" id="CHEBI:456216"/>
        <dbReference type="EC" id="2.7.1.25"/>
    </reaction>
</comment>
<evidence type="ECO:0000256" key="7">
    <source>
        <dbReference type="ARBA" id="ARBA00022741"/>
    </source>
</evidence>
<reference evidence="17 18" key="1">
    <citation type="submission" date="2020-06" db="EMBL/GenBank/DDBJ databases">
        <title>Staphylococcus borealis sp. nov. -A novel member of the Staphylococcaceae family isolated from skin and blood in humans.</title>
        <authorList>
            <person name="Pain M."/>
            <person name="Wolden R."/>
            <person name="Jaen-Luchoro D."/>
            <person name="Salva-Serra F."/>
            <person name="Iglesias B.P."/>
            <person name="Karlsson R."/>
            <person name="Klingenberg C."/>
            <person name="Cavanagh J.P."/>
        </authorList>
    </citation>
    <scope>NUCLEOTIDE SEQUENCE [LARGE SCALE GENOMIC DNA]</scope>
    <source>
        <strain evidence="17 18">58-22</strain>
    </source>
</reference>
<dbReference type="Gene3D" id="3.40.50.300">
    <property type="entry name" value="P-loop containing nucleotide triphosphate hydrolases"/>
    <property type="match status" value="1"/>
</dbReference>
<evidence type="ECO:0000256" key="4">
    <source>
        <dbReference type="ARBA" id="ARBA00007008"/>
    </source>
</evidence>
<comment type="pathway">
    <text evidence="3 13 14">Sulfur metabolism; hydrogen sulfide biosynthesis; sulfite from sulfate: step 2/3.</text>
</comment>
<organism evidence="17 18">
    <name type="scientific">Staphylococcus borealis</name>
    <dbReference type="NCBI Taxonomy" id="2742203"/>
    <lineage>
        <taxon>Bacteria</taxon>
        <taxon>Bacillati</taxon>
        <taxon>Bacillota</taxon>
        <taxon>Bacilli</taxon>
        <taxon>Bacillales</taxon>
        <taxon>Staphylococcaceae</taxon>
        <taxon>Staphylococcus</taxon>
    </lineage>
</organism>
<dbReference type="Pfam" id="PF01583">
    <property type="entry name" value="APS_kinase"/>
    <property type="match status" value="1"/>
</dbReference>
<feature type="active site" description="Phosphoserine intermediate" evidence="13">
    <location>
        <position position="108"/>
    </location>
</feature>
<name>A0ABX2LIH3_9STAP</name>
<evidence type="ECO:0000256" key="10">
    <source>
        <dbReference type="ARBA" id="ARBA00029724"/>
    </source>
</evidence>
<feature type="binding site" evidence="13">
    <location>
        <begin position="34"/>
        <end position="41"/>
    </location>
    <ligand>
        <name>ATP</name>
        <dbReference type="ChEBI" id="CHEBI:30616"/>
    </ligand>
</feature>
<dbReference type="Proteomes" id="UP000610527">
    <property type="component" value="Unassembled WGS sequence"/>
</dbReference>
<comment type="similarity">
    <text evidence="4 13 14">Belongs to the APS kinase family.</text>
</comment>
<dbReference type="NCBIfam" id="TIGR00455">
    <property type="entry name" value="apsK"/>
    <property type="match status" value="1"/>
</dbReference>
<dbReference type="RefSeq" id="WP_174841798.1">
    <property type="nucleotide sequence ID" value="NZ_JABVEG010000001.1"/>
</dbReference>
<dbReference type="InterPro" id="IPR059117">
    <property type="entry name" value="APS_kinase_dom"/>
</dbReference>
<keyword evidence="6 13" id="KW-0808">Transferase</keyword>
<evidence type="ECO:0000256" key="13">
    <source>
        <dbReference type="HAMAP-Rule" id="MF_00065"/>
    </source>
</evidence>
<evidence type="ECO:0000259" key="16">
    <source>
        <dbReference type="Pfam" id="PF01583"/>
    </source>
</evidence>
<dbReference type="InterPro" id="IPR002891">
    <property type="entry name" value="APS"/>
</dbReference>
<dbReference type="PANTHER" id="PTHR11055:SF1">
    <property type="entry name" value="PAPS SYNTHETASE, ISOFORM D"/>
    <property type="match status" value="1"/>
</dbReference>
<comment type="caution">
    <text evidence="17">The sequence shown here is derived from an EMBL/GenBank/DDBJ whole genome shotgun (WGS) entry which is preliminary data.</text>
</comment>
<keyword evidence="13" id="KW-0597">Phosphoprotein</keyword>
<evidence type="ECO:0000256" key="12">
    <source>
        <dbReference type="ARBA" id="ARBA00031464"/>
    </source>
</evidence>
<comment type="function">
    <text evidence="2 13 14">Catalyzes the synthesis of activated sulfate.</text>
</comment>
<evidence type="ECO:0000313" key="18">
    <source>
        <dbReference type="Proteomes" id="UP000610527"/>
    </source>
</evidence>
<keyword evidence="8 13" id="KW-0418">Kinase</keyword>
<evidence type="ECO:0000256" key="6">
    <source>
        <dbReference type="ARBA" id="ARBA00022679"/>
    </source>
</evidence>
<dbReference type="SUPFAM" id="SSF52540">
    <property type="entry name" value="P-loop containing nucleoside triphosphate hydrolases"/>
    <property type="match status" value="1"/>
</dbReference>
<evidence type="ECO:0000313" key="17">
    <source>
        <dbReference type="EMBL" id="NUI81582.1"/>
    </source>
</evidence>
<dbReference type="PANTHER" id="PTHR11055">
    <property type="entry name" value="BIFUNCTIONAL 3'-PHOSPHOADENOSINE 5'-PHOSPHOSULFATE SYNTHASE"/>
    <property type="match status" value="1"/>
</dbReference>
<evidence type="ECO:0000256" key="11">
    <source>
        <dbReference type="ARBA" id="ARBA00031393"/>
    </source>
</evidence>
<evidence type="ECO:0000256" key="9">
    <source>
        <dbReference type="ARBA" id="ARBA00022840"/>
    </source>
</evidence>
<evidence type="ECO:0000256" key="1">
    <source>
        <dbReference type="ARBA" id="ARBA00001823"/>
    </source>
</evidence>
<evidence type="ECO:0000256" key="8">
    <source>
        <dbReference type="ARBA" id="ARBA00022777"/>
    </source>
</evidence>
<feature type="compositionally biased region" description="Basic and acidic residues" evidence="15">
    <location>
        <begin position="10"/>
        <end position="19"/>
    </location>
</feature>
<evidence type="ECO:0000256" key="2">
    <source>
        <dbReference type="ARBA" id="ARBA00002632"/>
    </source>
</evidence>
<dbReference type="GO" id="GO:0004020">
    <property type="term" value="F:adenylylsulfate kinase activity"/>
    <property type="evidence" value="ECO:0007669"/>
    <property type="project" value="UniProtKB-EC"/>
</dbReference>